<feature type="region of interest" description="Disordered" evidence="1">
    <location>
        <begin position="28"/>
        <end position="61"/>
    </location>
</feature>
<reference evidence="2" key="2">
    <citation type="submission" date="2020-05" db="UniProtKB">
        <authorList>
            <consortium name="EnsemblMetazoa"/>
        </authorList>
    </citation>
    <scope>IDENTIFICATION</scope>
    <source>
        <strain evidence="2">maculatus3</strain>
    </source>
</reference>
<dbReference type="AlphaFoldDB" id="A0A182SUH5"/>
<keyword evidence="3" id="KW-1185">Reference proteome</keyword>
<dbReference type="VEuPathDB" id="VectorBase:AMAM013681"/>
<feature type="region of interest" description="Disordered" evidence="1">
    <location>
        <begin position="135"/>
        <end position="162"/>
    </location>
</feature>
<organism evidence="2 3">
    <name type="scientific">Anopheles maculatus</name>
    <dbReference type="NCBI Taxonomy" id="74869"/>
    <lineage>
        <taxon>Eukaryota</taxon>
        <taxon>Metazoa</taxon>
        <taxon>Ecdysozoa</taxon>
        <taxon>Arthropoda</taxon>
        <taxon>Hexapoda</taxon>
        <taxon>Insecta</taxon>
        <taxon>Pterygota</taxon>
        <taxon>Neoptera</taxon>
        <taxon>Endopterygota</taxon>
        <taxon>Diptera</taxon>
        <taxon>Nematocera</taxon>
        <taxon>Culicoidea</taxon>
        <taxon>Culicidae</taxon>
        <taxon>Anophelinae</taxon>
        <taxon>Anopheles</taxon>
        <taxon>Anopheles maculatus group</taxon>
    </lineage>
</organism>
<feature type="compositionally biased region" description="Low complexity" evidence="1">
    <location>
        <begin position="37"/>
        <end position="58"/>
    </location>
</feature>
<feature type="compositionally biased region" description="Polar residues" evidence="1">
    <location>
        <begin position="139"/>
        <end position="162"/>
    </location>
</feature>
<proteinExistence type="predicted"/>
<sequence length="255" mass="26986">SNVSQQSQPIGNQILTPHANSNLIAGNQQEHQRHNNQHQSQQHLHEQQLQLNGTQQRQESPAIGKRIKLSEQNLHSMVVLPASVKLCDTWKFDDLLQLNGTVTNNAKGTAQHGTTVPQANIIASFVTTATKKSAGSATVNGNNKRTLNGVSETAGDTGTGNNCKRLKSSAATTPSSAPQLLQQLMAPSPVPQKLKSKSRSSQDGTAGGRWPNAGNNGGLLQEQSGNSVLMNLLVSGCDVSAGYSCFPRPSKAAKA</sequence>
<dbReference type="Proteomes" id="UP000075901">
    <property type="component" value="Unassembled WGS sequence"/>
</dbReference>
<reference evidence="3" key="1">
    <citation type="submission" date="2013-09" db="EMBL/GenBank/DDBJ databases">
        <title>The Genome Sequence of Anopheles maculatus species B.</title>
        <authorList>
            <consortium name="The Broad Institute Genomics Platform"/>
            <person name="Neafsey D.E."/>
            <person name="Besansky N."/>
            <person name="Howell P."/>
            <person name="Walton C."/>
            <person name="Young S.K."/>
            <person name="Zeng Q."/>
            <person name="Gargeya S."/>
            <person name="Fitzgerald M."/>
            <person name="Haas B."/>
            <person name="Abouelleil A."/>
            <person name="Allen A.W."/>
            <person name="Alvarado L."/>
            <person name="Arachchi H.M."/>
            <person name="Berlin A.M."/>
            <person name="Chapman S.B."/>
            <person name="Gainer-Dewar J."/>
            <person name="Goldberg J."/>
            <person name="Griggs A."/>
            <person name="Gujja S."/>
            <person name="Hansen M."/>
            <person name="Howarth C."/>
            <person name="Imamovic A."/>
            <person name="Ireland A."/>
            <person name="Larimer J."/>
            <person name="McCowan C."/>
            <person name="Murphy C."/>
            <person name="Pearson M."/>
            <person name="Poon T.W."/>
            <person name="Priest M."/>
            <person name="Roberts A."/>
            <person name="Saif S."/>
            <person name="Shea T."/>
            <person name="Sisk P."/>
            <person name="Sykes S."/>
            <person name="Wortman J."/>
            <person name="Nusbaum C."/>
            <person name="Birren B."/>
        </authorList>
    </citation>
    <scope>NUCLEOTIDE SEQUENCE [LARGE SCALE GENOMIC DNA]</scope>
    <source>
        <strain evidence="3">maculatus3</strain>
    </source>
</reference>
<evidence type="ECO:0000313" key="2">
    <source>
        <dbReference type="EnsemblMetazoa" id="AMAM013681-PA"/>
    </source>
</evidence>
<dbReference type="EnsemblMetazoa" id="AMAM013681-RA">
    <property type="protein sequence ID" value="AMAM013681-PA"/>
    <property type="gene ID" value="AMAM013681"/>
</dbReference>
<feature type="region of interest" description="Disordered" evidence="1">
    <location>
        <begin position="186"/>
        <end position="221"/>
    </location>
</feature>
<evidence type="ECO:0000313" key="3">
    <source>
        <dbReference type="Proteomes" id="UP000075901"/>
    </source>
</evidence>
<name>A0A182SUH5_9DIPT</name>
<accession>A0A182SUH5</accession>
<evidence type="ECO:0000256" key="1">
    <source>
        <dbReference type="SAM" id="MobiDB-lite"/>
    </source>
</evidence>
<protein>
    <submittedName>
        <fullName evidence="2">Uncharacterized protein</fullName>
    </submittedName>
</protein>